<feature type="transmembrane region" description="Helical" evidence="1">
    <location>
        <begin position="12"/>
        <end position="31"/>
    </location>
</feature>
<reference evidence="2" key="1">
    <citation type="submission" date="2014-09" db="EMBL/GenBank/DDBJ databases">
        <authorList>
            <person name="Magalhaes I.L.F."/>
            <person name="Oliveira U."/>
            <person name="Santos F.R."/>
            <person name="Vidigal T.H.D.A."/>
            <person name="Brescovit A.D."/>
            <person name="Santos A.J."/>
        </authorList>
    </citation>
    <scope>NUCLEOTIDE SEQUENCE</scope>
    <source>
        <tissue evidence="2">Shoot tissue taken approximately 20 cm above the soil surface</tissue>
    </source>
</reference>
<dbReference type="EMBL" id="GBRH01233981">
    <property type="protein sequence ID" value="JAD63914.1"/>
    <property type="molecule type" value="Transcribed_RNA"/>
</dbReference>
<organism evidence="2">
    <name type="scientific">Arundo donax</name>
    <name type="common">Giant reed</name>
    <name type="synonym">Donax arundinaceus</name>
    <dbReference type="NCBI Taxonomy" id="35708"/>
    <lineage>
        <taxon>Eukaryota</taxon>
        <taxon>Viridiplantae</taxon>
        <taxon>Streptophyta</taxon>
        <taxon>Embryophyta</taxon>
        <taxon>Tracheophyta</taxon>
        <taxon>Spermatophyta</taxon>
        <taxon>Magnoliopsida</taxon>
        <taxon>Liliopsida</taxon>
        <taxon>Poales</taxon>
        <taxon>Poaceae</taxon>
        <taxon>PACMAD clade</taxon>
        <taxon>Arundinoideae</taxon>
        <taxon>Arundineae</taxon>
        <taxon>Arundo</taxon>
    </lineage>
</organism>
<evidence type="ECO:0000256" key="1">
    <source>
        <dbReference type="SAM" id="Phobius"/>
    </source>
</evidence>
<accession>A0A0A9BIV1</accession>
<reference evidence="2" key="2">
    <citation type="journal article" date="2015" name="Data Brief">
        <title>Shoot transcriptome of the giant reed, Arundo donax.</title>
        <authorList>
            <person name="Barrero R.A."/>
            <person name="Guerrero F.D."/>
            <person name="Moolhuijzen P."/>
            <person name="Goolsby J.A."/>
            <person name="Tidwell J."/>
            <person name="Bellgard S.E."/>
            <person name="Bellgard M.I."/>
        </authorList>
    </citation>
    <scope>NUCLEOTIDE SEQUENCE</scope>
    <source>
        <tissue evidence="2">Shoot tissue taken approximately 20 cm above the soil surface</tissue>
    </source>
</reference>
<keyword evidence="1" id="KW-1133">Transmembrane helix</keyword>
<keyword evidence="1" id="KW-0472">Membrane</keyword>
<proteinExistence type="predicted"/>
<evidence type="ECO:0000313" key="2">
    <source>
        <dbReference type="EMBL" id="JAD63914.1"/>
    </source>
</evidence>
<keyword evidence="1" id="KW-0812">Transmembrane</keyword>
<dbReference type="AlphaFoldDB" id="A0A0A9BIV1"/>
<protein>
    <submittedName>
        <fullName evidence="2">Uncharacterized protein</fullName>
    </submittedName>
</protein>
<name>A0A0A9BIV1_ARUDO</name>
<sequence>MLCSPNETFLPMYIMEVLLILFMFFVLNSHVHHWNQINGTLQPWFQQMTGSCYCQHQMSISSEKSRARSLIILLICIFGNDIHFAENLCLLPCY</sequence>